<organism evidence="3">
    <name type="scientific">Caenorhabditis remanei</name>
    <name type="common">Caenorhabditis vulgaris</name>
    <dbReference type="NCBI Taxonomy" id="31234"/>
    <lineage>
        <taxon>Eukaryota</taxon>
        <taxon>Metazoa</taxon>
        <taxon>Ecdysozoa</taxon>
        <taxon>Nematoda</taxon>
        <taxon>Chromadorea</taxon>
        <taxon>Rhabditida</taxon>
        <taxon>Rhabditina</taxon>
        <taxon>Rhabditomorpha</taxon>
        <taxon>Rhabditoidea</taxon>
        <taxon>Rhabditidae</taxon>
        <taxon>Peloderinae</taxon>
        <taxon>Caenorhabditis</taxon>
    </lineage>
</organism>
<dbReference type="Proteomes" id="UP000008281">
    <property type="component" value="Unassembled WGS sequence"/>
</dbReference>
<evidence type="ECO:0000313" key="3">
    <source>
        <dbReference type="Proteomes" id="UP000008281"/>
    </source>
</evidence>
<dbReference type="GeneID" id="9826999"/>
<dbReference type="eggNOG" id="ENOG502TJT5">
    <property type="taxonomic scope" value="Eukaryota"/>
</dbReference>
<sequence>MSKIYILGLLVLAGAILNLVGVFTPCWLYASDGYDSECAGIVPFYSTEVAWFAASSWLMFITVAFTLIIVLTYFTVHADVVRHGFSCGSRNYLRIISGCALMNVLLTVSAVTVIGVYLSKYSDVYYYGITYNLGYSAWISIGAGVIFLIVFGLSAHISHRDCC</sequence>
<dbReference type="InterPro" id="IPR009545">
    <property type="entry name" value="Claudin-like"/>
</dbReference>
<dbReference type="HOGENOM" id="CLU_119689_0_0_1"/>
<dbReference type="InParanoid" id="E3N164"/>
<dbReference type="PANTHER" id="PTHR34151:SF1">
    <property type="entry name" value="CASP-LIKE PROTEIN-RELATED"/>
    <property type="match status" value="1"/>
</dbReference>
<reference evidence="2" key="1">
    <citation type="submission" date="2007-07" db="EMBL/GenBank/DDBJ databases">
        <title>PCAP assembly of the Caenorhabditis remanei genome.</title>
        <authorList>
            <consortium name="The Caenorhabditis remanei Sequencing Consortium"/>
            <person name="Wilson R.K."/>
        </authorList>
    </citation>
    <scope>NUCLEOTIDE SEQUENCE [LARGE SCALE GENOMIC DNA]</scope>
    <source>
        <strain evidence="2">PB4641</strain>
    </source>
</reference>
<dbReference type="PANTHER" id="PTHR34151">
    <property type="entry name" value="PROTEIN CBG24195"/>
    <property type="match status" value="1"/>
</dbReference>
<dbReference type="OMA" id="YSTEVAW"/>
<accession>E3N164</accession>
<keyword evidence="1" id="KW-1133">Transmembrane helix</keyword>
<feature type="transmembrane region" description="Helical" evidence="1">
    <location>
        <begin position="95"/>
        <end position="117"/>
    </location>
</feature>
<feature type="transmembrane region" description="Helical" evidence="1">
    <location>
        <begin position="50"/>
        <end position="74"/>
    </location>
</feature>
<keyword evidence="3" id="KW-1185">Reference proteome</keyword>
<dbReference type="RefSeq" id="XP_003097867.2">
    <property type="nucleotide sequence ID" value="XM_003097819.2"/>
</dbReference>
<feature type="transmembrane region" description="Helical" evidence="1">
    <location>
        <begin position="137"/>
        <end position="157"/>
    </location>
</feature>
<evidence type="ECO:0000313" key="2">
    <source>
        <dbReference type="EMBL" id="EFO83124.1"/>
    </source>
</evidence>
<dbReference type="KEGG" id="crq:GCK72_020718"/>
<feature type="transmembrane region" description="Helical" evidence="1">
    <location>
        <begin position="7"/>
        <end position="30"/>
    </location>
</feature>
<proteinExistence type="predicted"/>
<dbReference type="AlphaFoldDB" id="E3N164"/>
<dbReference type="EMBL" id="DS268507">
    <property type="protein sequence ID" value="EFO83124.1"/>
    <property type="molecule type" value="Genomic_DNA"/>
</dbReference>
<name>E3N164_CAERE</name>
<dbReference type="Pfam" id="PF06653">
    <property type="entry name" value="Claudin_3"/>
    <property type="match status" value="1"/>
</dbReference>
<dbReference type="CTD" id="9826999"/>
<keyword evidence="1" id="KW-0472">Membrane</keyword>
<dbReference type="FunCoup" id="E3N164">
    <property type="interactions" value="522"/>
</dbReference>
<evidence type="ECO:0000256" key="1">
    <source>
        <dbReference type="SAM" id="Phobius"/>
    </source>
</evidence>
<gene>
    <name evidence="2" type="ORF">CRE_12947</name>
</gene>
<keyword evidence="1" id="KW-0812">Transmembrane</keyword>
<dbReference type="OrthoDB" id="5793287at2759"/>
<protein>
    <submittedName>
        <fullName evidence="2">Uncharacterized protein</fullName>
    </submittedName>
</protein>